<evidence type="ECO:0000256" key="1">
    <source>
        <dbReference type="ARBA" id="ARBA00008723"/>
    </source>
</evidence>
<dbReference type="Gene3D" id="3.60.21.10">
    <property type="match status" value="2"/>
</dbReference>
<comment type="caution">
    <text evidence="9">The sequence shown here is derived from an EMBL/GenBank/DDBJ whole genome shotgun (WGS) entry which is preliminary data.</text>
</comment>
<evidence type="ECO:0000256" key="4">
    <source>
        <dbReference type="ARBA" id="ARBA00023180"/>
    </source>
</evidence>
<gene>
    <name evidence="9" type="primary">g10610</name>
    <name evidence="9" type="ORF">VP750_LOCUS9514</name>
</gene>
<dbReference type="InterPro" id="IPR039331">
    <property type="entry name" value="PAPs-like"/>
</dbReference>
<reference evidence="9 10" key="1">
    <citation type="submission" date="2024-06" db="EMBL/GenBank/DDBJ databases">
        <authorList>
            <person name="Kraege A."/>
            <person name="Thomma B."/>
        </authorList>
    </citation>
    <scope>NUCLEOTIDE SEQUENCE [LARGE SCALE GENOMIC DNA]</scope>
</reference>
<dbReference type="EMBL" id="CAXHTA020000017">
    <property type="protein sequence ID" value="CAL5227608.1"/>
    <property type="molecule type" value="Genomic_DNA"/>
</dbReference>
<dbReference type="SUPFAM" id="SSF49363">
    <property type="entry name" value="Purple acid phosphatase, N-terminal domain"/>
    <property type="match status" value="1"/>
</dbReference>
<dbReference type="Pfam" id="PF16656">
    <property type="entry name" value="Pur_ac_phosph_N"/>
    <property type="match status" value="1"/>
</dbReference>
<dbReference type="InterPro" id="IPR041792">
    <property type="entry name" value="MPP_PAP"/>
</dbReference>
<evidence type="ECO:0000256" key="3">
    <source>
        <dbReference type="ARBA" id="ARBA00022801"/>
    </source>
</evidence>
<organism evidence="9 10">
    <name type="scientific">Coccomyxa viridis</name>
    <dbReference type="NCBI Taxonomy" id="1274662"/>
    <lineage>
        <taxon>Eukaryota</taxon>
        <taxon>Viridiplantae</taxon>
        <taxon>Chlorophyta</taxon>
        <taxon>core chlorophytes</taxon>
        <taxon>Trebouxiophyceae</taxon>
        <taxon>Trebouxiophyceae incertae sedis</taxon>
        <taxon>Coccomyxaceae</taxon>
        <taxon>Coccomyxa</taxon>
    </lineage>
</organism>
<dbReference type="InterPro" id="IPR008963">
    <property type="entry name" value="Purple_acid_Pase-like_N"/>
</dbReference>
<dbReference type="EC" id="3.1.3.2" evidence="5"/>
<evidence type="ECO:0000313" key="9">
    <source>
        <dbReference type="EMBL" id="CAL5227608.1"/>
    </source>
</evidence>
<evidence type="ECO:0000259" key="7">
    <source>
        <dbReference type="Pfam" id="PF14008"/>
    </source>
</evidence>
<feature type="domain" description="Calcineurin-like phosphoesterase" evidence="6">
    <location>
        <begin position="216"/>
        <end position="446"/>
    </location>
</feature>
<dbReference type="Gene3D" id="2.60.40.380">
    <property type="entry name" value="Purple acid phosphatase-like, N-terminal"/>
    <property type="match status" value="1"/>
</dbReference>
<keyword evidence="10" id="KW-1185">Reference proteome</keyword>
<protein>
    <recommendedName>
        <fullName evidence="5">Purple acid phosphatase</fullName>
        <ecNumber evidence="5">3.1.3.2</ecNumber>
    </recommendedName>
</protein>
<evidence type="ECO:0000313" key="10">
    <source>
        <dbReference type="Proteomes" id="UP001497392"/>
    </source>
</evidence>
<dbReference type="InterPro" id="IPR004843">
    <property type="entry name" value="Calcineurin-like_PHP"/>
</dbReference>
<feature type="domain" description="Purple acid phosphatase C-terminal" evidence="7">
    <location>
        <begin position="526"/>
        <end position="567"/>
    </location>
</feature>
<dbReference type="PANTHER" id="PTHR22953">
    <property type="entry name" value="ACID PHOSPHATASE RELATED"/>
    <property type="match status" value="1"/>
</dbReference>
<dbReference type="PANTHER" id="PTHR22953:SF153">
    <property type="entry name" value="PURPLE ACID PHOSPHATASE"/>
    <property type="match status" value="1"/>
</dbReference>
<dbReference type="InterPro" id="IPR025733">
    <property type="entry name" value="PAPs_C"/>
</dbReference>
<evidence type="ECO:0000259" key="6">
    <source>
        <dbReference type="Pfam" id="PF00149"/>
    </source>
</evidence>
<evidence type="ECO:0000256" key="5">
    <source>
        <dbReference type="RuleBase" id="RU361203"/>
    </source>
</evidence>
<feature type="domain" description="Purple acid phosphatase N-terminal" evidence="8">
    <location>
        <begin position="68"/>
        <end position="203"/>
    </location>
</feature>
<comment type="similarity">
    <text evidence="1 5">Belongs to the metallophosphoesterase superfamily. Purple acid phosphatase family.</text>
</comment>
<comment type="catalytic activity">
    <reaction evidence="5">
        <text>a phosphate monoester + H2O = an alcohol + phosphate</text>
        <dbReference type="Rhea" id="RHEA:15017"/>
        <dbReference type="ChEBI" id="CHEBI:15377"/>
        <dbReference type="ChEBI" id="CHEBI:30879"/>
        <dbReference type="ChEBI" id="CHEBI:43474"/>
        <dbReference type="ChEBI" id="CHEBI:67140"/>
        <dbReference type="EC" id="3.1.3.2"/>
    </reaction>
</comment>
<dbReference type="Proteomes" id="UP001497392">
    <property type="component" value="Unassembled WGS sequence"/>
</dbReference>
<accession>A0ABP1GCU0</accession>
<feature type="signal peptide" evidence="5">
    <location>
        <begin position="1"/>
        <end position="25"/>
    </location>
</feature>
<dbReference type="Pfam" id="PF14008">
    <property type="entry name" value="Metallophos_C"/>
    <property type="match status" value="1"/>
</dbReference>
<proteinExistence type="inferred from homology"/>
<feature type="chain" id="PRO_5044955723" description="Purple acid phosphatase" evidence="5">
    <location>
        <begin position="26"/>
        <end position="604"/>
    </location>
</feature>
<dbReference type="Pfam" id="PF00149">
    <property type="entry name" value="Metallophos"/>
    <property type="match status" value="1"/>
</dbReference>
<sequence>MALAVRWSVVLAVAIAVNGRPGVCAAPAVGSPVVGTPATVQFNQFQLGSNDLPLTDPLLAPYGGPNTPEQIHITLGSGPQEMYITWVTGVAMLSAVAPQAPSNNLTSQVCPCLAMPQQSLTFLLTGKAGSLCTLLVLLDSFIAAMEENNTGMTVNAANNYYTSGSIHTVLLSNLMPDTTYHYRVGDFMTNAPDATSAEYSFKTGRQIGESSFPQTIGLVADVGLTSNSTVTLQHLIANEPEIALFVGDLIYADDYTADGKSAYDYPAIYRKGSLNVTLPVKASTYQFRWDGFGRAMQQIANTTQGNHEIERDSAKHTFQSWSARYPNPYKQSKSTSPLYYSFDYGGAHYVQIGAYEGPGKASAQYRYPNGNYPHTIISSTQLAWLEADLAAVNRSRTPWVIAQTHPPYYNTYNQHYKEVQCFQQQVEPLLVKYGVNFVFFGHVHAYERTWPVNNYKLDPCGPVNIIIGDGGNVEGTYKDFVDTSPPGNCSVPLNVLNAPGNYTPLCATAEVYAPGQPPSYCPPKGTQPYYSAYREPSFGHGILKLLSPYEATWTWHRNQNSSATVSDSVTVVRNTSCPNQLQAGAALAPANSAPAPVGLVAGAG</sequence>
<dbReference type="InterPro" id="IPR015914">
    <property type="entry name" value="PAPs_N"/>
</dbReference>
<dbReference type="InterPro" id="IPR029052">
    <property type="entry name" value="Metallo-depent_PP-like"/>
</dbReference>
<keyword evidence="3 5" id="KW-0378">Hydrolase</keyword>
<keyword evidence="4" id="KW-0325">Glycoprotein</keyword>
<name>A0ABP1GCU0_9CHLO</name>
<dbReference type="CDD" id="cd00839">
    <property type="entry name" value="MPP_PAPs"/>
    <property type="match status" value="1"/>
</dbReference>
<evidence type="ECO:0000259" key="8">
    <source>
        <dbReference type="Pfam" id="PF16656"/>
    </source>
</evidence>
<dbReference type="SUPFAM" id="SSF56300">
    <property type="entry name" value="Metallo-dependent phosphatases"/>
    <property type="match status" value="1"/>
</dbReference>
<evidence type="ECO:0000256" key="2">
    <source>
        <dbReference type="ARBA" id="ARBA00022729"/>
    </source>
</evidence>
<keyword evidence="2 5" id="KW-0732">Signal</keyword>